<dbReference type="InterPro" id="IPR014718">
    <property type="entry name" value="GH-type_carb-bd"/>
</dbReference>
<dbReference type="PANTHER" id="PTHR35803:SF3">
    <property type="entry name" value="ALPHA-GLUCOSIDASE"/>
    <property type="match status" value="1"/>
</dbReference>
<dbReference type="InterPro" id="IPR017853">
    <property type="entry name" value="GH"/>
</dbReference>
<dbReference type="STRING" id="156994.SAMN04488028_1011130"/>
<evidence type="ECO:0000259" key="5">
    <source>
        <dbReference type="Pfam" id="PF14508"/>
    </source>
</evidence>
<feature type="domain" description="Glycosyl-hydrolase 97 C-terminal oligomerisation" evidence="6">
    <location>
        <begin position="564"/>
        <end position="659"/>
    </location>
</feature>
<sequence length="662" mass="73941">MKTVKQTLLIVFGLVMFLTSCDEEQKLQLASPNGNSEIVLSPASQEEGGLVNFSVLYKGRQVILPSSLQLLTEDLDFGSKVEISELGRVSVEEEWTTRFGELSQVPNRYSQASFRLKGERAEVLLTCRAYDEGVAFSYQIPKQNGLEDIAIDDELIHYRFEQDFPVWTTPEREPGKLTAQGEYSRVPLSELPYGAERPLVIEQDSQVVALAEARLVDFARLSFSADPAGGLSILSNLDGKMVQTVQDTVTGALKSQRQGHSKVKAHLPLQSPWRVVMLADDHGQLLEQNYLIQNLNPPSAIEDESWIEPGKVLRETTLTTQGAMAAIDFVADHQMQYVHFDAGWYGNEMKDSSDATTVTLDPKRSKGPFDMKAVTAYAKSKGIKVMLYVNRRSLERQLDELLPLFAEWGIAGIKFGFVRVGDQQATAWLHEAIAKAAAYQMVVDVHDEYRPTGFSRTYPNLLTQEGIAGDETSVSNEHTLITMFTRMLAGAADNTVCYYNKRVETMGSHASQLAKTVCLFSPLQFLYWYDKPAASPEKLDGLWGDTKHIGNEPELAFFDQVPTTWDETKVLEAEIARLGVVARRKGGSWYIGGISGPETRAVNLDFSFLDRGQKYVAKLYTDDESIETRTHVKIEELELTAEDQLVLQLEANTGFAMSIELR</sequence>
<organism evidence="7 8">
    <name type="scientific">Reichenbachiella agariperforans</name>
    <dbReference type="NCBI Taxonomy" id="156994"/>
    <lineage>
        <taxon>Bacteria</taxon>
        <taxon>Pseudomonadati</taxon>
        <taxon>Bacteroidota</taxon>
        <taxon>Cytophagia</taxon>
        <taxon>Cytophagales</taxon>
        <taxon>Reichenbachiellaceae</taxon>
        <taxon>Reichenbachiella</taxon>
    </lineage>
</organism>
<comment type="subunit">
    <text evidence="2">Monomer.</text>
</comment>
<dbReference type="Gene3D" id="2.70.98.10">
    <property type="match status" value="1"/>
</dbReference>
<dbReference type="PANTHER" id="PTHR35803">
    <property type="entry name" value="GLUCAN 1,4-ALPHA-GLUCOSIDASE SUSB-RELATED"/>
    <property type="match status" value="1"/>
</dbReference>
<feature type="domain" description="Glycosyl-hydrolase 97 N-terminal" evidence="5">
    <location>
        <begin position="29"/>
        <end position="298"/>
    </location>
</feature>
<proteinExistence type="predicted"/>
<dbReference type="GO" id="GO:0030246">
    <property type="term" value="F:carbohydrate binding"/>
    <property type="evidence" value="ECO:0007669"/>
    <property type="project" value="InterPro"/>
</dbReference>
<reference evidence="8" key="1">
    <citation type="submission" date="2016-11" db="EMBL/GenBank/DDBJ databases">
        <authorList>
            <person name="Varghese N."/>
            <person name="Submissions S."/>
        </authorList>
    </citation>
    <scope>NUCLEOTIDE SEQUENCE [LARGE SCALE GENOMIC DNA]</scope>
    <source>
        <strain evidence="8">DSM 26134</strain>
    </source>
</reference>
<accession>A0A1M6LX55</accession>
<dbReference type="Pfam" id="PF10566">
    <property type="entry name" value="Glyco_hydro_97"/>
    <property type="match status" value="1"/>
</dbReference>
<protein>
    <submittedName>
        <fullName evidence="7">Alpha-glucosidase</fullName>
    </submittedName>
</protein>
<dbReference type="EMBL" id="FRAA01000001">
    <property type="protein sequence ID" value="SHJ75779.1"/>
    <property type="molecule type" value="Genomic_DNA"/>
</dbReference>
<dbReference type="InterPro" id="IPR029483">
    <property type="entry name" value="GH97_C"/>
</dbReference>
<keyword evidence="3" id="KW-0106">Calcium</keyword>
<dbReference type="InterPro" id="IPR052720">
    <property type="entry name" value="Glycosyl_hydrolase_97"/>
</dbReference>
<dbReference type="Gene3D" id="3.20.20.70">
    <property type="entry name" value="Aldolase class I"/>
    <property type="match status" value="1"/>
</dbReference>
<keyword evidence="8" id="KW-1185">Reference proteome</keyword>
<comment type="cofactor">
    <cofactor evidence="1">
        <name>Ca(2+)</name>
        <dbReference type="ChEBI" id="CHEBI:29108"/>
    </cofactor>
</comment>
<dbReference type="AlphaFoldDB" id="A0A1M6LX55"/>
<feature type="domain" description="Glycosyl-hydrolase 97 catalytic" evidence="4">
    <location>
        <begin position="315"/>
        <end position="467"/>
    </location>
</feature>
<dbReference type="Proteomes" id="UP000184474">
    <property type="component" value="Unassembled WGS sequence"/>
</dbReference>
<evidence type="ECO:0000313" key="7">
    <source>
        <dbReference type="EMBL" id="SHJ75779.1"/>
    </source>
</evidence>
<evidence type="ECO:0000256" key="2">
    <source>
        <dbReference type="ARBA" id="ARBA00011245"/>
    </source>
</evidence>
<evidence type="ECO:0000313" key="8">
    <source>
        <dbReference type="Proteomes" id="UP000184474"/>
    </source>
</evidence>
<dbReference type="InterPro" id="IPR013785">
    <property type="entry name" value="Aldolase_TIM"/>
</dbReference>
<dbReference type="InterPro" id="IPR019563">
    <property type="entry name" value="GH97_catalytic"/>
</dbReference>
<dbReference type="SUPFAM" id="SSF51445">
    <property type="entry name" value="(Trans)glycosidases"/>
    <property type="match status" value="1"/>
</dbReference>
<name>A0A1M6LX55_REIAG</name>
<dbReference type="InterPro" id="IPR029486">
    <property type="entry name" value="GH97_N"/>
</dbReference>
<dbReference type="PROSITE" id="PS51257">
    <property type="entry name" value="PROKAR_LIPOPROTEIN"/>
    <property type="match status" value="1"/>
</dbReference>
<evidence type="ECO:0000256" key="3">
    <source>
        <dbReference type="ARBA" id="ARBA00022837"/>
    </source>
</evidence>
<dbReference type="Pfam" id="PF14509">
    <property type="entry name" value="GH97_C"/>
    <property type="match status" value="1"/>
</dbReference>
<gene>
    <name evidence="7" type="ORF">SAMN04488028_1011130</name>
</gene>
<evidence type="ECO:0000259" key="4">
    <source>
        <dbReference type="Pfam" id="PF10566"/>
    </source>
</evidence>
<evidence type="ECO:0000256" key="1">
    <source>
        <dbReference type="ARBA" id="ARBA00001913"/>
    </source>
</evidence>
<dbReference type="RefSeq" id="WP_073120195.1">
    <property type="nucleotide sequence ID" value="NZ_FRAA01000001.1"/>
</dbReference>
<evidence type="ECO:0000259" key="6">
    <source>
        <dbReference type="Pfam" id="PF14509"/>
    </source>
</evidence>
<dbReference type="Pfam" id="PF14508">
    <property type="entry name" value="GH97_N"/>
    <property type="match status" value="1"/>
</dbReference>